<dbReference type="PANTHER" id="PTHR30185:SF12">
    <property type="entry name" value="TRANSCRIPTIONAL REGULATOR MANR"/>
    <property type="match status" value="1"/>
</dbReference>
<dbReference type="EMBL" id="NIBQ01000002">
    <property type="protein sequence ID" value="OUZ32850.1"/>
    <property type="molecule type" value="Genomic_DNA"/>
</dbReference>
<dbReference type="InterPro" id="IPR050661">
    <property type="entry name" value="BglG_antiterminators"/>
</dbReference>
<reference evidence="5" key="3">
    <citation type="submission" date="2024-03" db="EMBL/GenBank/DDBJ databases">
        <title>The Genome Sequence of Enterococcus sp. DIV0238c.</title>
        <authorList>
            <consortium name="The Broad Institute Genomics Platform"/>
            <consortium name="The Broad Institute Microbial Omics Core"/>
            <consortium name="The Broad Institute Genomic Center for Infectious Diseases"/>
            <person name="Earl A."/>
            <person name="Manson A."/>
            <person name="Gilmore M."/>
            <person name="Schwartman J."/>
            <person name="Shea T."/>
            <person name="Abouelleil A."/>
            <person name="Cao P."/>
            <person name="Chapman S."/>
            <person name="Cusick C."/>
            <person name="Young S."/>
            <person name="Neafsey D."/>
            <person name="Nusbaum C."/>
            <person name="Birren B."/>
        </authorList>
    </citation>
    <scope>NUCLEOTIDE SEQUENCE</scope>
    <source>
        <strain evidence="5">9D6_DIV0238</strain>
    </source>
</reference>
<evidence type="ECO:0000259" key="3">
    <source>
        <dbReference type="Pfam" id="PF05043"/>
    </source>
</evidence>
<dbReference type="Pfam" id="PF05043">
    <property type="entry name" value="Mga"/>
    <property type="match status" value="1"/>
</dbReference>
<evidence type="ECO:0000313" key="5">
    <source>
        <dbReference type="EMBL" id="WYJ94017.1"/>
    </source>
</evidence>
<dbReference type="Proteomes" id="UP000196151">
    <property type="component" value="Chromosome"/>
</dbReference>
<evidence type="ECO:0000313" key="6">
    <source>
        <dbReference type="Proteomes" id="UP000196151"/>
    </source>
</evidence>
<dbReference type="InterPro" id="IPR007737">
    <property type="entry name" value="Mga_HTH"/>
</dbReference>
<dbReference type="InterPro" id="IPR036388">
    <property type="entry name" value="WH-like_DNA-bd_sf"/>
</dbReference>
<reference evidence="4" key="1">
    <citation type="submission" date="2017-05" db="EMBL/GenBank/DDBJ databases">
        <title>The Genome Sequence of Enterococcus sp. 9D6_DIV0238.</title>
        <authorList>
            <consortium name="The Broad Institute Genomics Platform"/>
            <consortium name="The Broad Institute Genomic Center for Infectious Diseases"/>
            <person name="Earl A."/>
            <person name="Manson A."/>
            <person name="Schwartman J."/>
            <person name="Gilmore M."/>
            <person name="Abouelleil A."/>
            <person name="Cao P."/>
            <person name="Chapman S."/>
            <person name="Cusick C."/>
            <person name="Shea T."/>
            <person name="Young S."/>
            <person name="Neafsey D."/>
            <person name="Nusbaum C."/>
            <person name="Birren B."/>
        </authorList>
    </citation>
    <scope>NUCLEOTIDE SEQUENCE [LARGE SCALE GENOMIC DNA]</scope>
    <source>
        <strain evidence="4">9D6_DIV0238</strain>
    </source>
</reference>
<dbReference type="OrthoDB" id="2172966at2"/>
<gene>
    <name evidence="5" type="ORF">A5889_001519</name>
    <name evidence="4" type="ORF">A5889_001559</name>
</gene>
<evidence type="ECO:0000256" key="2">
    <source>
        <dbReference type="ARBA" id="ARBA00023163"/>
    </source>
</evidence>
<dbReference type="AlphaFoldDB" id="A0A200J863"/>
<proteinExistence type="predicted"/>
<dbReference type="EMBL" id="CP147246">
    <property type="protein sequence ID" value="WYJ94017.1"/>
    <property type="molecule type" value="Genomic_DNA"/>
</dbReference>
<sequence>MNQFLDNALQKKYRILELLNNSADYYATQDKILEELDISLGTLKRSIKLIEEDFRVFECEDKIQLTYNDNNKTYYLNIVEDFSLQFVLLFYLKESIRFKLIEGMFSDTLGDMSEVADQFYLTYSSLRRELLYLKKELTKYGLTIDTKKRIKIQGNELHIRLFYTVLHLDSYGGQSWPFPYIHQHEINHICTLFPSEIYNPAVASKKILLSIFTANSLVRAKNGHVIDPATINVPLFDSQHESYQQSVDELSLIFKKMLPLVNEDQRLIEIRTLLSCVLAFGSYPGISRASNFFYLNKELQEQNFLNSVIYLMNQLENYAISPITNDEYSNIFNKLCLTHYRVLLFGNKSFVNLPVWVDPNDDLLTYNRQRTALFTQALEQEFTRPIMSRFADYKSYLLFEYHNILMHTLDWDKHKPNIHVLFLSKYSGNKLENMVTSSFKALYNFDSTYELTSQVDLIISDMILSPQTLSTIGATQPTIYVQPTVSVSDYRVIAKKLSELTWKKMKQTKHL</sequence>
<accession>A0A200J863</accession>
<reference evidence="5" key="2">
    <citation type="submission" date="2017-05" db="EMBL/GenBank/DDBJ databases">
        <authorList>
            <consortium name="The Broad Institute Genomics Platform"/>
            <consortium name="The Broad Institute Genomic Center for Infectious Diseases"/>
            <person name="Earl A."/>
            <person name="Manson A."/>
            <person name="Schwartman J."/>
            <person name="Gilmore M."/>
            <person name="Abouelleil A."/>
            <person name="Cao P."/>
            <person name="Chapman S."/>
            <person name="Cusick C."/>
            <person name="Shea T."/>
            <person name="Young S."/>
            <person name="Neafsey D."/>
            <person name="Nusbaum C."/>
            <person name="Birren B."/>
        </authorList>
    </citation>
    <scope>NUCLEOTIDE SEQUENCE</scope>
    <source>
        <strain evidence="5">9D6_DIV0238</strain>
    </source>
</reference>
<evidence type="ECO:0000313" key="4">
    <source>
        <dbReference type="EMBL" id="OUZ32850.1"/>
    </source>
</evidence>
<keyword evidence="2" id="KW-0804">Transcription</keyword>
<keyword evidence="1" id="KW-0805">Transcription regulation</keyword>
<feature type="domain" description="Mga helix-turn-helix" evidence="3">
    <location>
        <begin position="81"/>
        <end position="166"/>
    </location>
</feature>
<name>A0A200J863_9ENTE</name>
<organism evidence="4">
    <name type="scientific">Candidatus Enterococcus dunnyi</name>
    <dbReference type="NCBI Taxonomy" id="1834192"/>
    <lineage>
        <taxon>Bacteria</taxon>
        <taxon>Bacillati</taxon>
        <taxon>Bacillota</taxon>
        <taxon>Bacilli</taxon>
        <taxon>Lactobacillales</taxon>
        <taxon>Enterococcaceae</taxon>
        <taxon>Enterococcus</taxon>
    </lineage>
</organism>
<keyword evidence="6" id="KW-1185">Reference proteome</keyword>
<dbReference type="Gene3D" id="1.10.10.10">
    <property type="entry name" value="Winged helix-like DNA-binding domain superfamily/Winged helix DNA-binding domain"/>
    <property type="match status" value="1"/>
</dbReference>
<protein>
    <recommendedName>
        <fullName evidence="3">Mga helix-turn-helix domain-containing protein</fullName>
    </recommendedName>
</protein>
<dbReference type="PANTHER" id="PTHR30185">
    <property type="entry name" value="CRYPTIC BETA-GLUCOSIDE BGL OPERON ANTITERMINATOR"/>
    <property type="match status" value="1"/>
</dbReference>
<evidence type="ECO:0000256" key="1">
    <source>
        <dbReference type="ARBA" id="ARBA00023015"/>
    </source>
</evidence>